<gene>
    <name evidence="1" type="ORF">LCGC14_1032360</name>
</gene>
<protein>
    <submittedName>
        <fullName evidence="1">Uncharacterized protein</fullName>
    </submittedName>
</protein>
<name>A0A0F9MU84_9ZZZZ</name>
<reference evidence="1" key="1">
    <citation type="journal article" date="2015" name="Nature">
        <title>Complex archaea that bridge the gap between prokaryotes and eukaryotes.</title>
        <authorList>
            <person name="Spang A."/>
            <person name="Saw J.H."/>
            <person name="Jorgensen S.L."/>
            <person name="Zaremba-Niedzwiedzka K."/>
            <person name="Martijn J."/>
            <person name="Lind A.E."/>
            <person name="van Eijk R."/>
            <person name="Schleper C."/>
            <person name="Guy L."/>
            <person name="Ettema T.J."/>
        </authorList>
    </citation>
    <scope>NUCLEOTIDE SEQUENCE</scope>
</reference>
<comment type="caution">
    <text evidence="1">The sequence shown here is derived from an EMBL/GenBank/DDBJ whole genome shotgun (WGS) entry which is preliminary data.</text>
</comment>
<sequence length="68" mass="7958">MGIEEQISDIEEYLRVRQTYIMVDGKKQYQPHYTAERLNAMETRLDDIEAKLSEIIAAINTGRRLLTD</sequence>
<proteinExistence type="predicted"/>
<evidence type="ECO:0000313" key="1">
    <source>
        <dbReference type="EMBL" id="KKN10860.1"/>
    </source>
</evidence>
<dbReference type="EMBL" id="LAZR01004197">
    <property type="protein sequence ID" value="KKN10860.1"/>
    <property type="molecule type" value="Genomic_DNA"/>
</dbReference>
<accession>A0A0F9MU84</accession>
<organism evidence="1">
    <name type="scientific">marine sediment metagenome</name>
    <dbReference type="NCBI Taxonomy" id="412755"/>
    <lineage>
        <taxon>unclassified sequences</taxon>
        <taxon>metagenomes</taxon>
        <taxon>ecological metagenomes</taxon>
    </lineage>
</organism>
<dbReference type="AlphaFoldDB" id="A0A0F9MU84"/>